<dbReference type="GO" id="GO:0003735">
    <property type="term" value="F:structural constituent of ribosome"/>
    <property type="evidence" value="ECO:0007669"/>
    <property type="project" value="TreeGrafter"/>
</dbReference>
<dbReference type="Proteomes" id="UP000005242">
    <property type="component" value="Unassembled WGS sequence"/>
</dbReference>
<dbReference type="InterPro" id="IPR021036">
    <property type="entry name" value="Ribosomal_mS45"/>
</dbReference>
<gene>
    <name evidence="1" type="ORF">WALSEDRAFT_7663</name>
</gene>
<accession>I4YIF6</accession>
<proteinExistence type="predicted"/>
<reference evidence="1 2" key="1">
    <citation type="journal article" date="2012" name="Fungal Genet. Biol.">
        <title>The genome of the xerotolerant mold Wallemia sebi reveals adaptations to osmotic stress and suggests cryptic sexual reproduction.</title>
        <authorList>
            <person name="Padamsee M."/>
            <person name="Kumar T.K.A."/>
            <person name="Riley R."/>
            <person name="Binder M."/>
            <person name="Boyd A."/>
            <person name="Calvo A.M."/>
            <person name="Furukawa K."/>
            <person name="Hesse C."/>
            <person name="Hohmann S."/>
            <person name="James T.Y."/>
            <person name="LaButti K."/>
            <person name="Lapidus A."/>
            <person name="Lindquist E."/>
            <person name="Lucas S."/>
            <person name="Miller K."/>
            <person name="Shantappa S."/>
            <person name="Grigoriev I.V."/>
            <person name="Hibbett D.S."/>
            <person name="McLaughlin D.J."/>
            <person name="Spatafora J.W."/>
            <person name="Aime M.C."/>
        </authorList>
    </citation>
    <scope>NUCLEOTIDE SEQUENCE [LARGE SCALE GENOMIC DNA]</scope>
    <source>
        <strain evidence="2">ATCC MYA-4683 / CBS 633.66</strain>
    </source>
</reference>
<dbReference type="EMBL" id="JH668224">
    <property type="protein sequence ID" value="EIM23748.1"/>
    <property type="molecule type" value="Genomic_DNA"/>
</dbReference>
<keyword evidence="2" id="KW-1185">Reference proteome</keyword>
<dbReference type="GO" id="GO:0032543">
    <property type="term" value="P:mitochondrial translation"/>
    <property type="evidence" value="ECO:0007669"/>
    <property type="project" value="TreeGrafter"/>
</dbReference>
<dbReference type="PANTHER" id="PTHR28158">
    <property type="entry name" value="37S RIBOSOMAL PROTEIN S35, MITOCHONDRIAL"/>
    <property type="match status" value="1"/>
</dbReference>
<dbReference type="PANTHER" id="PTHR28158:SF1">
    <property type="entry name" value="SMALL RIBOSOMAL SUBUNIT PROTEIN MS45"/>
    <property type="match status" value="1"/>
</dbReference>
<dbReference type="GO" id="GO:0005763">
    <property type="term" value="C:mitochondrial small ribosomal subunit"/>
    <property type="evidence" value="ECO:0007669"/>
    <property type="project" value="TreeGrafter"/>
</dbReference>
<dbReference type="OrthoDB" id="10052321at2759"/>
<sequence>LNPTFRPPAPLSDALKTRIYTLNQSDPQKYTPTKLSLDHKISVDRIKAIIRLKELESNW</sequence>
<organism evidence="1 2">
    <name type="scientific">Wallemia mellicola (strain ATCC MYA-4683 / CBS 633.66)</name>
    <name type="common">Wallemia sebi (CBS 633.66)</name>
    <dbReference type="NCBI Taxonomy" id="671144"/>
    <lineage>
        <taxon>Eukaryota</taxon>
        <taxon>Fungi</taxon>
        <taxon>Dikarya</taxon>
        <taxon>Basidiomycota</taxon>
        <taxon>Wallemiomycotina</taxon>
        <taxon>Wallemiomycetes</taxon>
        <taxon>Wallemiales</taxon>
        <taxon>Wallemiaceae</taxon>
        <taxon>Wallemia</taxon>
    </lineage>
</organism>
<dbReference type="AlphaFoldDB" id="I4YIF6"/>
<dbReference type="Pfam" id="PF12298">
    <property type="entry name" value="Bot1p"/>
    <property type="match status" value="1"/>
</dbReference>
<dbReference type="KEGG" id="wse:WALSEDRAFT_7663"/>
<feature type="non-terminal residue" evidence="1">
    <location>
        <position position="1"/>
    </location>
</feature>
<evidence type="ECO:0000313" key="2">
    <source>
        <dbReference type="Proteomes" id="UP000005242"/>
    </source>
</evidence>
<dbReference type="HOGENOM" id="CLU_2740416_0_0_1"/>
<dbReference type="GeneID" id="18475827"/>
<name>I4YIF6_WALMC</name>
<evidence type="ECO:0000313" key="1">
    <source>
        <dbReference type="EMBL" id="EIM23748.1"/>
    </source>
</evidence>
<dbReference type="RefSeq" id="XP_006956132.1">
    <property type="nucleotide sequence ID" value="XM_006956070.1"/>
</dbReference>
<dbReference type="InParanoid" id="I4YIF6"/>
<dbReference type="OMA" id="LEAHWIK"/>
<feature type="non-terminal residue" evidence="1">
    <location>
        <position position="59"/>
    </location>
</feature>
<protein>
    <submittedName>
        <fullName evidence="1">Uncharacterized protein</fullName>
    </submittedName>
</protein>